<evidence type="ECO:0000256" key="2">
    <source>
        <dbReference type="SAM" id="Phobius"/>
    </source>
</evidence>
<name>A0A7M3MJC3_9BACT</name>
<comment type="caution">
    <text evidence="4">The sequence shown here is derived from an EMBL/GenBank/DDBJ whole genome shotgun (WGS) entry which is preliminary data.</text>
</comment>
<dbReference type="Pfam" id="PF04892">
    <property type="entry name" value="VanZ"/>
    <property type="match status" value="1"/>
</dbReference>
<dbReference type="PANTHER" id="PTHR28008">
    <property type="entry name" value="DOMAIN PROTEIN, PUTATIVE (AFU_ORTHOLOGUE AFUA_3G10980)-RELATED"/>
    <property type="match status" value="1"/>
</dbReference>
<dbReference type="InterPro" id="IPR006976">
    <property type="entry name" value="VanZ-like"/>
</dbReference>
<dbReference type="NCBIfam" id="NF037970">
    <property type="entry name" value="vanZ_1"/>
    <property type="match status" value="1"/>
</dbReference>
<organism evidence="4 5">
    <name type="scientific">Oceanidesulfovibrio indonesiensis</name>
    <dbReference type="NCBI Taxonomy" id="54767"/>
    <lineage>
        <taxon>Bacteria</taxon>
        <taxon>Pseudomonadati</taxon>
        <taxon>Thermodesulfobacteriota</taxon>
        <taxon>Desulfovibrionia</taxon>
        <taxon>Desulfovibrionales</taxon>
        <taxon>Desulfovibrionaceae</taxon>
        <taxon>Oceanidesulfovibrio</taxon>
    </lineage>
</organism>
<dbReference type="RefSeq" id="WP_144301142.1">
    <property type="nucleotide sequence ID" value="NZ_QMIE01000001.1"/>
</dbReference>
<feature type="transmembrane region" description="Helical" evidence="2">
    <location>
        <begin position="28"/>
        <end position="49"/>
    </location>
</feature>
<evidence type="ECO:0000313" key="5">
    <source>
        <dbReference type="Proteomes" id="UP000448292"/>
    </source>
</evidence>
<feature type="region of interest" description="Disordered" evidence="1">
    <location>
        <begin position="1"/>
        <end position="21"/>
    </location>
</feature>
<gene>
    <name evidence="4" type="ORF">DPQ33_00105</name>
</gene>
<feature type="domain" description="VanZ-like" evidence="3">
    <location>
        <begin position="62"/>
        <end position="135"/>
    </location>
</feature>
<feature type="transmembrane region" description="Helical" evidence="2">
    <location>
        <begin position="69"/>
        <end position="86"/>
    </location>
</feature>
<keyword evidence="5" id="KW-1185">Reference proteome</keyword>
<evidence type="ECO:0000256" key="1">
    <source>
        <dbReference type="SAM" id="MobiDB-lite"/>
    </source>
</evidence>
<dbReference type="EMBL" id="QMIE01000001">
    <property type="protein sequence ID" value="TVM19678.1"/>
    <property type="molecule type" value="Genomic_DNA"/>
</dbReference>
<dbReference type="OrthoDB" id="5460097at2"/>
<accession>A0A7M3MJC3</accession>
<sequence length="160" mass="17837">MAGQPRSSQRRNDPGTADSGEQHADRRAWRLFTVVWLSGIALYAVLSLLPIRIPFQQSVLWGAASMDEALHFAAFAILAVNLAFVFHSRIDLFLAYLLLLLLGTATELSHLLIPNRMFSFRDLGANLLGCMAGSLPGLSWRFARRIRGKGPLRDRARQGY</sequence>
<dbReference type="PANTHER" id="PTHR28008:SF1">
    <property type="entry name" value="DOMAIN PROTEIN, PUTATIVE (AFU_ORTHOLOGUE AFUA_3G10980)-RELATED"/>
    <property type="match status" value="1"/>
</dbReference>
<feature type="transmembrane region" description="Helical" evidence="2">
    <location>
        <begin position="125"/>
        <end position="143"/>
    </location>
</feature>
<reference evidence="4 5" key="1">
    <citation type="submission" date="2018-06" db="EMBL/GenBank/DDBJ databases">
        <title>Complete genome of Desulfovibrio indonesiensis P37SLT.</title>
        <authorList>
            <person name="Crispim J.S."/>
            <person name="Vidigal P.M.P."/>
            <person name="Silva L.C.F."/>
            <person name="Laguardia C.N."/>
            <person name="Araujo L.C."/>
            <person name="Dias R.S."/>
            <person name="Sousa M.P."/>
            <person name="Paula S.O."/>
            <person name="Silva C."/>
        </authorList>
    </citation>
    <scope>NUCLEOTIDE SEQUENCE [LARGE SCALE GENOMIC DNA]</scope>
    <source>
        <strain evidence="4 5">P37SLT</strain>
    </source>
</reference>
<evidence type="ECO:0000259" key="3">
    <source>
        <dbReference type="Pfam" id="PF04892"/>
    </source>
</evidence>
<dbReference type="Proteomes" id="UP000448292">
    <property type="component" value="Unassembled WGS sequence"/>
</dbReference>
<keyword evidence="2" id="KW-0812">Transmembrane</keyword>
<feature type="transmembrane region" description="Helical" evidence="2">
    <location>
        <begin position="93"/>
        <end position="113"/>
    </location>
</feature>
<keyword evidence="2" id="KW-0472">Membrane</keyword>
<proteinExistence type="predicted"/>
<dbReference type="AlphaFoldDB" id="A0A7M3MJC3"/>
<evidence type="ECO:0000313" key="4">
    <source>
        <dbReference type="EMBL" id="TVM19678.1"/>
    </source>
</evidence>
<keyword evidence="2" id="KW-1133">Transmembrane helix</keyword>
<protein>
    <recommendedName>
        <fullName evidence="3">VanZ-like domain-containing protein</fullName>
    </recommendedName>
</protein>